<comment type="caution">
    <text evidence="2">The sequence shown here is derived from an EMBL/GenBank/DDBJ whole genome shotgun (WGS) entry which is preliminary data.</text>
</comment>
<dbReference type="OrthoDB" id="177829at2157"/>
<organism evidence="2 3">
    <name type="scientific">Natrarchaeobius chitinivorans</name>
    <dbReference type="NCBI Taxonomy" id="1679083"/>
    <lineage>
        <taxon>Archaea</taxon>
        <taxon>Methanobacteriati</taxon>
        <taxon>Methanobacteriota</taxon>
        <taxon>Stenosarchaea group</taxon>
        <taxon>Halobacteria</taxon>
        <taxon>Halobacteriales</taxon>
        <taxon>Natrialbaceae</taxon>
        <taxon>Natrarchaeobius</taxon>
    </lineage>
</organism>
<name>A0A3N6P5F9_NATCH</name>
<evidence type="ECO:0000313" key="2">
    <source>
        <dbReference type="EMBL" id="RQG93349.1"/>
    </source>
</evidence>
<keyword evidence="1" id="KW-0812">Transmembrane</keyword>
<feature type="transmembrane region" description="Helical" evidence="1">
    <location>
        <begin position="7"/>
        <end position="26"/>
    </location>
</feature>
<feature type="transmembrane region" description="Helical" evidence="1">
    <location>
        <begin position="32"/>
        <end position="54"/>
    </location>
</feature>
<dbReference type="EMBL" id="REGA01000014">
    <property type="protein sequence ID" value="RQG93349.1"/>
    <property type="molecule type" value="Genomic_DNA"/>
</dbReference>
<reference evidence="2 3" key="1">
    <citation type="submission" date="2018-10" db="EMBL/GenBank/DDBJ databases">
        <title>Natrarchaeobius chitinivorans gen. nov., sp. nov., and Natrarchaeobius haloalkaliphilus sp. nov., alkaliphilic, chitin-utilizing haloarchaea from hypersaline alkaline lakes.</title>
        <authorList>
            <person name="Sorokin D.Y."/>
            <person name="Elcheninov A.G."/>
            <person name="Kostrikina N.A."/>
            <person name="Bale N.J."/>
            <person name="Sinninghe Damste J.S."/>
            <person name="Khijniak T.V."/>
            <person name="Kublanov I.V."/>
            <person name="Toshchakov S.V."/>
        </authorList>
    </citation>
    <scope>NUCLEOTIDE SEQUENCE [LARGE SCALE GENOMIC DNA]</scope>
    <source>
        <strain evidence="2 3">AArcht4T</strain>
    </source>
</reference>
<proteinExistence type="predicted"/>
<keyword evidence="3" id="KW-1185">Reference proteome</keyword>
<gene>
    <name evidence="2" type="ORF">EA473_15060</name>
</gene>
<dbReference type="Proteomes" id="UP000282323">
    <property type="component" value="Unassembled WGS sequence"/>
</dbReference>
<keyword evidence="1" id="KW-0472">Membrane</keyword>
<evidence type="ECO:0000313" key="3">
    <source>
        <dbReference type="Proteomes" id="UP000282323"/>
    </source>
</evidence>
<keyword evidence="1" id="KW-1133">Transmembrane helix</keyword>
<accession>A0A3N6P5F9</accession>
<protein>
    <submittedName>
        <fullName evidence="2">Uncharacterized protein</fullName>
    </submittedName>
</protein>
<sequence length="70" mass="6882">MIDRPDAVLAAVPALAVSGLVIRSIITATGLATGLLAVPLAPLGYLSALALIFGELLAGPVAQRTDGGST</sequence>
<dbReference type="AlphaFoldDB" id="A0A3N6P5F9"/>
<dbReference type="RefSeq" id="WP_124196425.1">
    <property type="nucleotide sequence ID" value="NZ_REGA01000014.1"/>
</dbReference>
<evidence type="ECO:0000256" key="1">
    <source>
        <dbReference type="SAM" id="Phobius"/>
    </source>
</evidence>